<organism evidence="1 2">
    <name type="scientific">Tessaracoccus lubricantis</name>
    <dbReference type="NCBI Taxonomy" id="545543"/>
    <lineage>
        <taxon>Bacteria</taxon>
        <taxon>Bacillati</taxon>
        <taxon>Actinomycetota</taxon>
        <taxon>Actinomycetes</taxon>
        <taxon>Propionibacteriales</taxon>
        <taxon>Propionibacteriaceae</taxon>
        <taxon>Tessaracoccus</taxon>
    </lineage>
</organism>
<dbReference type="Proteomes" id="UP001501521">
    <property type="component" value="Unassembled WGS sequence"/>
</dbReference>
<evidence type="ECO:0000313" key="2">
    <source>
        <dbReference type="Proteomes" id="UP001501521"/>
    </source>
</evidence>
<evidence type="ECO:0000313" key="1">
    <source>
        <dbReference type="EMBL" id="GAA4888254.1"/>
    </source>
</evidence>
<accession>A0ABP9EXH3</accession>
<protein>
    <submittedName>
        <fullName evidence="1">Uncharacterized protein</fullName>
    </submittedName>
</protein>
<keyword evidence="2" id="KW-1185">Reference proteome</keyword>
<dbReference type="EMBL" id="BAABLV010000001">
    <property type="protein sequence ID" value="GAA4888254.1"/>
    <property type="molecule type" value="Genomic_DNA"/>
</dbReference>
<reference evidence="2" key="1">
    <citation type="journal article" date="2019" name="Int. J. Syst. Evol. Microbiol.">
        <title>The Global Catalogue of Microorganisms (GCM) 10K type strain sequencing project: providing services to taxonomists for standard genome sequencing and annotation.</title>
        <authorList>
            <consortium name="The Broad Institute Genomics Platform"/>
            <consortium name="The Broad Institute Genome Sequencing Center for Infectious Disease"/>
            <person name="Wu L."/>
            <person name="Ma J."/>
        </authorList>
    </citation>
    <scope>NUCLEOTIDE SEQUENCE [LARGE SCALE GENOMIC DNA]</scope>
    <source>
        <strain evidence="2">JCM 19125</strain>
    </source>
</reference>
<gene>
    <name evidence="1" type="ORF">GCM10025789_00630</name>
</gene>
<sequence length="220" mass="23600">MTEITFQALAPEKAIEQDLPRMSTGPSGLLLGTGPGGPVTMRLFRAEPTRLYLAVPEYLTWLVAFRAMCLSAHLSVVAEDHRRWLVLADTVRACGGTIDILKTPENLPGQGRPFRPSLIIDETGAVGTTARLGAWQAVAIVGDPSSPKAIGDLRVCEMAMVSPLGPKSGENLRRAYALQSGQVKAVTDLGESEVVLASVRRVVKVRVPPSPTEYRLLFGG</sequence>
<proteinExistence type="predicted"/>
<dbReference type="RefSeq" id="WP_345577270.1">
    <property type="nucleotide sequence ID" value="NZ_BAABLV010000001.1"/>
</dbReference>
<comment type="caution">
    <text evidence="1">The sequence shown here is derived from an EMBL/GenBank/DDBJ whole genome shotgun (WGS) entry which is preliminary data.</text>
</comment>
<name>A0ABP9EXH3_9ACTN</name>